<evidence type="ECO:0000313" key="6">
    <source>
        <dbReference type="Proteomes" id="UP000198312"/>
    </source>
</evidence>
<dbReference type="EMBL" id="CP022315">
    <property type="protein sequence ID" value="ASK62430.1"/>
    <property type="molecule type" value="Genomic_DNA"/>
</dbReference>
<feature type="domain" description="Carboxyltransferase" evidence="4">
    <location>
        <begin position="23"/>
        <end position="319"/>
    </location>
</feature>
<dbReference type="GO" id="GO:0016787">
    <property type="term" value="F:hydrolase activity"/>
    <property type="evidence" value="ECO:0007669"/>
    <property type="project" value="UniProtKB-KW"/>
</dbReference>
<gene>
    <name evidence="5" type="ORF">CFK37_09815</name>
</gene>
<evidence type="ECO:0000259" key="4">
    <source>
        <dbReference type="SMART" id="SM00797"/>
    </source>
</evidence>
<dbReference type="PANTHER" id="PTHR43309">
    <property type="entry name" value="5-OXOPROLINASE SUBUNIT C"/>
    <property type="match status" value="1"/>
</dbReference>
<proteinExistence type="predicted"/>
<keyword evidence="6" id="KW-1185">Reference proteome</keyword>
<dbReference type="SUPFAM" id="SSF50891">
    <property type="entry name" value="Cyclophilin-like"/>
    <property type="match status" value="1"/>
</dbReference>
<evidence type="ECO:0000256" key="1">
    <source>
        <dbReference type="ARBA" id="ARBA00022741"/>
    </source>
</evidence>
<keyword evidence="2" id="KW-0378">Hydrolase</keyword>
<protein>
    <submittedName>
        <fullName evidence="5">KipI antagonist</fullName>
    </submittedName>
</protein>
<dbReference type="PANTHER" id="PTHR43309:SF5">
    <property type="entry name" value="5-OXOPROLINASE SUBUNIT C"/>
    <property type="match status" value="1"/>
</dbReference>
<organism evidence="5 6">
    <name type="scientific">Virgibacillus phasianinus</name>
    <dbReference type="NCBI Taxonomy" id="2017483"/>
    <lineage>
        <taxon>Bacteria</taxon>
        <taxon>Bacillati</taxon>
        <taxon>Bacillota</taxon>
        <taxon>Bacilli</taxon>
        <taxon>Bacillales</taxon>
        <taxon>Bacillaceae</taxon>
        <taxon>Virgibacillus</taxon>
    </lineage>
</organism>
<keyword evidence="1" id="KW-0547">Nucleotide-binding</keyword>
<dbReference type="InterPro" id="IPR052708">
    <property type="entry name" value="PxpC"/>
</dbReference>
<dbReference type="SMART" id="SM00797">
    <property type="entry name" value="AHS2"/>
    <property type="match status" value="1"/>
</dbReference>
<dbReference type="Pfam" id="PF02626">
    <property type="entry name" value="CT_A_B"/>
    <property type="match status" value="1"/>
</dbReference>
<dbReference type="RefSeq" id="WP_089061690.1">
    <property type="nucleotide sequence ID" value="NZ_CP022315.1"/>
</dbReference>
<dbReference type="InterPro" id="IPR003778">
    <property type="entry name" value="CT_A_B"/>
</dbReference>
<evidence type="ECO:0000256" key="2">
    <source>
        <dbReference type="ARBA" id="ARBA00022801"/>
    </source>
</evidence>
<dbReference type="KEGG" id="vil:CFK37_09815"/>
<name>A0A220U2V9_9BACI</name>
<evidence type="ECO:0000256" key="3">
    <source>
        <dbReference type="ARBA" id="ARBA00022840"/>
    </source>
</evidence>
<keyword evidence="3" id="KW-0067">ATP-binding</keyword>
<dbReference type="InterPro" id="IPR029000">
    <property type="entry name" value="Cyclophilin-like_dom_sf"/>
</dbReference>
<evidence type="ECO:0000313" key="5">
    <source>
        <dbReference type="EMBL" id="ASK62430.1"/>
    </source>
</evidence>
<dbReference type="OrthoDB" id="9782422at2"/>
<dbReference type="AlphaFoldDB" id="A0A220U2V9"/>
<dbReference type="NCBIfam" id="TIGR00724">
    <property type="entry name" value="urea_amlyse_rel"/>
    <property type="match status" value="1"/>
</dbReference>
<dbReference type="Proteomes" id="UP000198312">
    <property type="component" value="Chromosome"/>
</dbReference>
<dbReference type="Gene3D" id="2.40.100.10">
    <property type="entry name" value="Cyclophilin-like"/>
    <property type="match status" value="1"/>
</dbReference>
<dbReference type="GO" id="GO:0005524">
    <property type="term" value="F:ATP binding"/>
    <property type="evidence" value="ECO:0007669"/>
    <property type="project" value="UniProtKB-KW"/>
</dbReference>
<accession>A0A220U2V9</accession>
<reference evidence="5 6" key="1">
    <citation type="submission" date="2017-07" db="EMBL/GenBank/DDBJ databases">
        <title>Virgibacillus sp. LM2416.</title>
        <authorList>
            <person name="Tak E.J."/>
            <person name="Bae J.-W."/>
        </authorList>
    </citation>
    <scope>NUCLEOTIDE SEQUENCE [LARGE SCALE GENOMIC DNA]</scope>
    <source>
        <strain evidence="5 6">LM2416</strain>
    </source>
</reference>
<sequence length="334" mass="36303">MLKIIKPGLLSTIQDLGRHGYQKFGVIASGVMDPLAHRIANLLVGNDEDAATLEITLAGPVILFEKDALISLCGGDLSPAIDGKSVRMWRTIFVKKGSKLQFGAHQSGCRTYLSIAGGFKVPEIMDSSSTYLRAEIGGFHGRALKADDRLETNLMTDLSKVIMEALIPDTDEPFGDIGWSITSSISPFLSGESTIQVIPGRQFHLFTKESKQNLFKESYDVSPQSDRMGYRLQGAKLSLSEPEDLISEAVAFGSIQVPPDGNPIVLLADRQTTGGYPKIGQIASVDMSLIAQAKPGDSLSFKKITVEAAQQLYLEQENNIQQLKQGIRLKFKSG</sequence>